<dbReference type="AlphaFoldDB" id="D7MT69"/>
<protein>
    <recommendedName>
        <fullName evidence="7">TF-B3 domain-containing protein</fullName>
    </recommendedName>
</protein>
<dbReference type="SMART" id="SM01019">
    <property type="entry name" value="B3"/>
    <property type="match status" value="2"/>
</dbReference>
<keyword evidence="2" id="KW-0805">Transcription regulation</keyword>
<gene>
    <name evidence="8" type="ORF">ARALYDRAFT_496153</name>
</gene>
<evidence type="ECO:0000256" key="6">
    <source>
        <dbReference type="SAM" id="MobiDB-lite"/>
    </source>
</evidence>
<dbReference type="InterPro" id="IPR003340">
    <property type="entry name" value="B3_DNA-bd"/>
</dbReference>
<comment type="subcellular location">
    <subcellularLocation>
        <location evidence="1">Nucleus</location>
    </subcellularLocation>
</comment>
<dbReference type="Gene3D" id="2.40.330.10">
    <property type="entry name" value="DNA-binding pseudobarrel domain"/>
    <property type="match status" value="2"/>
</dbReference>
<sequence length="291" mass="33115">MNHGNYSDGSTSKFFKPYLPSESGDDLMLPIYFNSCLPKPLPETVNVRSIYGKVWKLVLRKCGGEVERFVMVNGWKKIVRDEDLKGGDLLAFEFDGSRCFNLCIYERETMCKKLKRSSEQSEEIIEVGSDGEEETLASDDSDDSDNDYAVEDDDVAEDDDGLEDEDEVEAEDDDDVKAEDDDDNDERQYLDHHNNPYFTMTLNPKKKSQLHIPAYVIKDYDLNFPARITVMDQLGALEKAIKIQKNGSIFVKGFGSVIRRNKMKMTDKMICELKRTGSNLVHTIKVNIISG</sequence>
<dbReference type="eggNOG" id="ENOG502S4ID">
    <property type="taxonomic scope" value="Eukaryota"/>
</dbReference>
<dbReference type="CDD" id="cd10017">
    <property type="entry name" value="B3_DNA"/>
    <property type="match status" value="1"/>
</dbReference>
<dbReference type="OrthoDB" id="1094641at2759"/>
<name>D7MT69_ARALL</name>
<evidence type="ECO:0000256" key="4">
    <source>
        <dbReference type="ARBA" id="ARBA00023163"/>
    </source>
</evidence>
<reference evidence="9" key="1">
    <citation type="journal article" date="2011" name="Nat. Genet.">
        <title>The Arabidopsis lyrata genome sequence and the basis of rapid genome size change.</title>
        <authorList>
            <person name="Hu T.T."/>
            <person name="Pattyn P."/>
            <person name="Bakker E.G."/>
            <person name="Cao J."/>
            <person name="Cheng J.-F."/>
            <person name="Clark R.M."/>
            <person name="Fahlgren N."/>
            <person name="Fawcett J.A."/>
            <person name="Grimwood J."/>
            <person name="Gundlach H."/>
            <person name="Haberer G."/>
            <person name="Hollister J.D."/>
            <person name="Ossowski S."/>
            <person name="Ottilar R.P."/>
            <person name="Salamov A.A."/>
            <person name="Schneeberger K."/>
            <person name="Spannagl M."/>
            <person name="Wang X."/>
            <person name="Yang L."/>
            <person name="Nasrallah M.E."/>
            <person name="Bergelson J."/>
            <person name="Carrington J.C."/>
            <person name="Gaut B.S."/>
            <person name="Schmutz J."/>
            <person name="Mayer K.F.X."/>
            <person name="Van de Peer Y."/>
            <person name="Grigoriev I.V."/>
            <person name="Nordborg M."/>
            <person name="Weigel D."/>
            <person name="Guo Y.-L."/>
        </authorList>
    </citation>
    <scope>NUCLEOTIDE SEQUENCE [LARGE SCALE GENOMIC DNA]</scope>
    <source>
        <strain evidence="9">cv. MN47</strain>
    </source>
</reference>
<keyword evidence="5" id="KW-0539">Nucleus</keyword>
<keyword evidence="9" id="KW-1185">Reference proteome</keyword>
<dbReference type="HOGENOM" id="CLU_048511_0_0_1"/>
<dbReference type="PROSITE" id="PS50863">
    <property type="entry name" value="B3"/>
    <property type="match status" value="1"/>
</dbReference>
<evidence type="ECO:0000313" key="8">
    <source>
        <dbReference type="EMBL" id="EFH42631.1"/>
    </source>
</evidence>
<proteinExistence type="predicted"/>
<accession>D7MT69</accession>
<dbReference type="Proteomes" id="UP000008694">
    <property type="component" value="Unassembled WGS sequence"/>
</dbReference>
<keyword evidence="3" id="KW-0238">DNA-binding</keyword>
<feature type="domain" description="TF-B3" evidence="7">
    <location>
        <begin position="12"/>
        <end position="108"/>
    </location>
</feature>
<dbReference type="InterPro" id="IPR015300">
    <property type="entry name" value="DNA-bd_pseudobarrel_sf"/>
</dbReference>
<dbReference type="GO" id="GO:0010198">
    <property type="term" value="P:synergid death"/>
    <property type="evidence" value="ECO:0007669"/>
    <property type="project" value="EnsemblPlants"/>
</dbReference>
<dbReference type="STRING" id="81972.D7MT69"/>
<dbReference type="EMBL" id="GL348720">
    <property type="protein sequence ID" value="EFH42631.1"/>
    <property type="molecule type" value="Genomic_DNA"/>
</dbReference>
<keyword evidence="4" id="KW-0804">Transcription</keyword>
<feature type="region of interest" description="Disordered" evidence="6">
    <location>
        <begin position="122"/>
        <end position="196"/>
    </location>
</feature>
<dbReference type="GO" id="GO:0046982">
    <property type="term" value="F:protein heterodimerization activity"/>
    <property type="evidence" value="ECO:0007669"/>
    <property type="project" value="EnsemblPlants"/>
</dbReference>
<evidence type="ECO:0000256" key="2">
    <source>
        <dbReference type="ARBA" id="ARBA00023015"/>
    </source>
</evidence>
<dbReference type="SUPFAM" id="SSF101936">
    <property type="entry name" value="DNA-binding pseudobarrel domain"/>
    <property type="match status" value="2"/>
</dbReference>
<evidence type="ECO:0000256" key="5">
    <source>
        <dbReference type="ARBA" id="ARBA00023242"/>
    </source>
</evidence>
<dbReference type="InterPro" id="IPR050655">
    <property type="entry name" value="Plant_B3_domain"/>
</dbReference>
<evidence type="ECO:0000256" key="1">
    <source>
        <dbReference type="ARBA" id="ARBA00004123"/>
    </source>
</evidence>
<dbReference type="GO" id="GO:0005634">
    <property type="term" value="C:nucleus"/>
    <property type="evidence" value="ECO:0007669"/>
    <property type="project" value="UniProtKB-SubCell"/>
</dbReference>
<organism evidence="9">
    <name type="scientific">Arabidopsis lyrata subsp. lyrata</name>
    <name type="common">Lyre-leaved rock-cress</name>
    <dbReference type="NCBI Taxonomy" id="81972"/>
    <lineage>
        <taxon>Eukaryota</taxon>
        <taxon>Viridiplantae</taxon>
        <taxon>Streptophyta</taxon>
        <taxon>Embryophyta</taxon>
        <taxon>Tracheophyta</taxon>
        <taxon>Spermatophyta</taxon>
        <taxon>Magnoliopsida</taxon>
        <taxon>eudicotyledons</taxon>
        <taxon>Gunneridae</taxon>
        <taxon>Pentapetalae</taxon>
        <taxon>rosids</taxon>
        <taxon>malvids</taxon>
        <taxon>Brassicales</taxon>
        <taxon>Brassicaceae</taxon>
        <taxon>Camelineae</taxon>
        <taxon>Arabidopsis</taxon>
    </lineage>
</organism>
<evidence type="ECO:0000259" key="7">
    <source>
        <dbReference type="PROSITE" id="PS50863"/>
    </source>
</evidence>
<dbReference type="PANTHER" id="PTHR31920">
    <property type="entry name" value="B3 DOMAIN-CONTAINING"/>
    <property type="match status" value="1"/>
</dbReference>
<dbReference type="KEGG" id="aly:9302446"/>
<evidence type="ECO:0000256" key="3">
    <source>
        <dbReference type="ARBA" id="ARBA00023125"/>
    </source>
</evidence>
<dbReference type="GO" id="GO:0003677">
    <property type="term" value="F:DNA binding"/>
    <property type="evidence" value="ECO:0007669"/>
    <property type="project" value="UniProtKB-KW"/>
</dbReference>
<dbReference type="Gramene" id="fgenesh2_kg.8__1969__AT5G60140.1">
    <property type="protein sequence ID" value="fgenesh2_kg.8__1969__AT5G60140.1"/>
    <property type="gene ID" value="fgenesh2_kg.8__1969__AT5G60140.1"/>
</dbReference>
<dbReference type="PANTHER" id="PTHR31920:SF32">
    <property type="entry name" value="B3 DOMAIN-CONTAINING PROTEIN REM22"/>
    <property type="match status" value="1"/>
</dbReference>
<dbReference type="Pfam" id="PF02362">
    <property type="entry name" value="B3"/>
    <property type="match status" value="1"/>
</dbReference>
<feature type="compositionally biased region" description="Acidic residues" evidence="6">
    <location>
        <begin position="122"/>
        <end position="185"/>
    </location>
</feature>
<evidence type="ECO:0000313" key="9">
    <source>
        <dbReference type="Proteomes" id="UP000008694"/>
    </source>
</evidence>